<evidence type="ECO:0000313" key="1">
    <source>
        <dbReference type="EMBL" id="KAK8200725.1"/>
    </source>
</evidence>
<reference evidence="1" key="1">
    <citation type="submission" date="2024-02" db="EMBL/GenBank/DDBJ databases">
        <title>Metagenome Assembled Genome of Zalaria obscura JY119.</title>
        <authorList>
            <person name="Vighnesh L."/>
            <person name="Jagadeeshwari U."/>
            <person name="Venkata Ramana C."/>
            <person name="Sasikala C."/>
        </authorList>
    </citation>
    <scope>NUCLEOTIDE SEQUENCE</scope>
    <source>
        <strain evidence="1">JY119</strain>
    </source>
</reference>
<organism evidence="1 2">
    <name type="scientific">Zalaria obscura</name>
    <dbReference type="NCBI Taxonomy" id="2024903"/>
    <lineage>
        <taxon>Eukaryota</taxon>
        <taxon>Fungi</taxon>
        <taxon>Dikarya</taxon>
        <taxon>Ascomycota</taxon>
        <taxon>Pezizomycotina</taxon>
        <taxon>Dothideomycetes</taxon>
        <taxon>Dothideomycetidae</taxon>
        <taxon>Dothideales</taxon>
        <taxon>Zalariaceae</taxon>
        <taxon>Zalaria</taxon>
    </lineage>
</organism>
<dbReference type="EMBL" id="JAMKPW020000038">
    <property type="protein sequence ID" value="KAK8200725.1"/>
    <property type="molecule type" value="Genomic_DNA"/>
</dbReference>
<keyword evidence="2" id="KW-1185">Reference proteome</keyword>
<name>A0ACC3S7S2_9PEZI</name>
<comment type="caution">
    <text evidence="1">The sequence shown here is derived from an EMBL/GenBank/DDBJ whole genome shotgun (WGS) entry which is preliminary data.</text>
</comment>
<proteinExistence type="predicted"/>
<protein>
    <submittedName>
        <fullName evidence="1">Uncharacterized protein</fullName>
    </submittedName>
</protein>
<dbReference type="Proteomes" id="UP001320706">
    <property type="component" value="Unassembled WGS sequence"/>
</dbReference>
<sequence length="156" mass="17296">MSQAFAPPPQWLPGLTKKDDANFTLTLNEIEDLIMRNLEVMFPRTKPAKDLPDAVLLIYILRDKVGTTARDGRYKAVVLCRKREPPSSKTRLAVTTSACNTIKEALMQLHDITAFHAGLRFTGSGNLGANFLVPNENMYKVADTCLGSFEKLVEGL</sequence>
<accession>A0ACC3S7S2</accession>
<evidence type="ECO:0000313" key="2">
    <source>
        <dbReference type="Proteomes" id="UP001320706"/>
    </source>
</evidence>
<gene>
    <name evidence="1" type="ORF">M8818_006040</name>
</gene>